<name>A0ABR0B1J4_9CRUS</name>
<evidence type="ECO:0000313" key="2">
    <source>
        <dbReference type="Proteomes" id="UP001234178"/>
    </source>
</evidence>
<keyword evidence="2" id="KW-1185">Reference proteome</keyword>
<dbReference type="Proteomes" id="UP001234178">
    <property type="component" value="Unassembled WGS sequence"/>
</dbReference>
<dbReference type="EMBL" id="JAOYFB010000040">
    <property type="protein sequence ID" value="KAK4035571.1"/>
    <property type="molecule type" value="Genomic_DNA"/>
</dbReference>
<proteinExistence type="predicted"/>
<organism evidence="1 2">
    <name type="scientific">Daphnia magna</name>
    <dbReference type="NCBI Taxonomy" id="35525"/>
    <lineage>
        <taxon>Eukaryota</taxon>
        <taxon>Metazoa</taxon>
        <taxon>Ecdysozoa</taxon>
        <taxon>Arthropoda</taxon>
        <taxon>Crustacea</taxon>
        <taxon>Branchiopoda</taxon>
        <taxon>Diplostraca</taxon>
        <taxon>Cladocera</taxon>
        <taxon>Anomopoda</taxon>
        <taxon>Daphniidae</taxon>
        <taxon>Daphnia</taxon>
    </lineage>
</organism>
<reference evidence="1 2" key="1">
    <citation type="journal article" date="2023" name="Nucleic Acids Res.">
        <title>The hologenome of Daphnia magna reveals possible DNA methylation and microbiome-mediated evolution of the host genome.</title>
        <authorList>
            <person name="Chaturvedi A."/>
            <person name="Li X."/>
            <person name="Dhandapani V."/>
            <person name="Marshall H."/>
            <person name="Kissane S."/>
            <person name="Cuenca-Cambronero M."/>
            <person name="Asole G."/>
            <person name="Calvet F."/>
            <person name="Ruiz-Romero M."/>
            <person name="Marangio P."/>
            <person name="Guigo R."/>
            <person name="Rago D."/>
            <person name="Mirbahai L."/>
            <person name="Eastwood N."/>
            <person name="Colbourne J.K."/>
            <person name="Zhou J."/>
            <person name="Mallon E."/>
            <person name="Orsini L."/>
        </authorList>
    </citation>
    <scope>NUCLEOTIDE SEQUENCE [LARGE SCALE GENOMIC DNA]</scope>
    <source>
        <strain evidence="1">LRV0_1</strain>
    </source>
</reference>
<evidence type="ECO:0000313" key="1">
    <source>
        <dbReference type="EMBL" id="KAK4035571.1"/>
    </source>
</evidence>
<accession>A0ABR0B1J4</accession>
<comment type="caution">
    <text evidence="1">The sequence shown here is derived from an EMBL/GenBank/DDBJ whole genome shotgun (WGS) entry which is preliminary data.</text>
</comment>
<sequence>MAGNKKWRFKQAICEWVAYMISPSRFGYLPTFTGSVSESTLLGYFLEDNPLATSVTLFQHLAFFRESSAMS</sequence>
<protein>
    <submittedName>
        <fullName evidence="1">Uncharacterized protein</fullName>
    </submittedName>
</protein>
<gene>
    <name evidence="1" type="ORF">OUZ56_027659</name>
</gene>